<sequence length="101" mass="11196">SATLGPPRVNSVSVSPDSLIVSISPPFPPEPGDFLQYLVSFWENTTSPTEKKLIESETLFKIGNLKESTLYCFTIQVQLEIYSGHLEGQQRAPECHRTALS</sequence>
<dbReference type="Proteomes" id="UP000629438">
    <property type="component" value="Unassembled WGS sequence"/>
</dbReference>
<dbReference type="PROSITE" id="PS50853">
    <property type="entry name" value="FN3"/>
    <property type="match status" value="1"/>
</dbReference>
<dbReference type="InterPro" id="IPR050650">
    <property type="entry name" value="Type-II_Cytokine-TF_Rcpt"/>
</dbReference>
<dbReference type="InterPro" id="IPR003961">
    <property type="entry name" value="FN3_dom"/>
</dbReference>
<dbReference type="SMART" id="SM00060">
    <property type="entry name" value="FN3"/>
    <property type="match status" value="1"/>
</dbReference>
<name>A0A850YVK2_9PASS</name>
<evidence type="ECO:0000259" key="1">
    <source>
        <dbReference type="PROSITE" id="PS50853"/>
    </source>
</evidence>
<dbReference type="GO" id="GO:0004896">
    <property type="term" value="F:cytokine receptor activity"/>
    <property type="evidence" value="ECO:0007669"/>
    <property type="project" value="TreeGrafter"/>
</dbReference>
<feature type="non-terminal residue" evidence="2">
    <location>
        <position position="1"/>
    </location>
</feature>
<evidence type="ECO:0000313" key="2">
    <source>
        <dbReference type="EMBL" id="NWH98416.1"/>
    </source>
</evidence>
<gene>
    <name evidence="2" type="primary">Ifnar1_0</name>
    <name evidence="2" type="ORF">TICMUR_R06891</name>
</gene>
<dbReference type="Pfam" id="PF09294">
    <property type="entry name" value="Interfer-bind"/>
    <property type="match status" value="1"/>
</dbReference>
<protein>
    <submittedName>
        <fullName evidence="2">INAR1 protein</fullName>
    </submittedName>
</protein>
<reference evidence="2" key="1">
    <citation type="submission" date="2019-09" db="EMBL/GenBank/DDBJ databases">
        <title>Bird 10,000 Genomes (B10K) Project - Family phase.</title>
        <authorList>
            <person name="Zhang G."/>
        </authorList>
    </citation>
    <scope>NUCLEOTIDE SEQUENCE</scope>
    <source>
        <strain evidence="2">B10K-DU-012-47</strain>
    </source>
</reference>
<dbReference type="GO" id="GO:0005886">
    <property type="term" value="C:plasma membrane"/>
    <property type="evidence" value="ECO:0007669"/>
    <property type="project" value="TreeGrafter"/>
</dbReference>
<organism evidence="2 3">
    <name type="scientific">Tichodroma muraria</name>
    <dbReference type="NCBI Taxonomy" id="237442"/>
    <lineage>
        <taxon>Eukaryota</taxon>
        <taxon>Metazoa</taxon>
        <taxon>Chordata</taxon>
        <taxon>Craniata</taxon>
        <taxon>Vertebrata</taxon>
        <taxon>Euteleostomi</taxon>
        <taxon>Archelosauria</taxon>
        <taxon>Archosauria</taxon>
        <taxon>Dinosauria</taxon>
        <taxon>Saurischia</taxon>
        <taxon>Theropoda</taxon>
        <taxon>Coelurosauria</taxon>
        <taxon>Aves</taxon>
        <taxon>Neognathae</taxon>
        <taxon>Neoaves</taxon>
        <taxon>Telluraves</taxon>
        <taxon>Australaves</taxon>
        <taxon>Passeriformes</taxon>
        <taxon>Sittidae</taxon>
        <taxon>Tichodroma</taxon>
    </lineage>
</organism>
<evidence type="ECO:0000313" key="3">
    <source>
        <dbReference type="Proteomes" id="UP000629438"/>
    </source>
</evidence>
<dbReference type="InterPro" id="IPR013783">
    <property type="entry name" value="Ig-like_fold"/>
</dbReference>
<dbReference type="InterPro" id="IPR015373">
    <property type="entry name" value="Interferon/interleukin_rcp_dom"/>
</dbReference>
<accession>A0A850YVK2</accession>
<dbReference type="PANTHER" id="PTHR20859">
    <property type="entry name" value="INTERFERON/INTERLEUKIN RECEPTOR"/>
    <property type="match status" value="1"/>
</dbReference>
<comment type="caution">
    <text evidence="2">The sequence shown here is derived from an EMBL/GenBank/DDBJ whole genome shotgun (WGS) entry which is preliminary data.</text>
</comment>
<dbReference type="Gene3D" id="2.60.40.10">
    <property type="entry name" value="Immunoglobulins"/>
    <property type="match status" value="1"/>
</dbReference>
<dbReference type="PANTHER" id="PTHR20859:SF46">
    <property type="entry name" value="INTERFERON GAMMA RECEPTOR 2"/>
    <property type="match status" value="1"/>
</dbReference>
<dbReference type="OrthoDB" id="9932619at2759"/>
<dbReference type="EMBL" id="WAAG01015786">
    <property type="protein sequence ID" value="NWH98416.1"/>
    <property type="molecule type" value="Genomic_DNA"/>
</dbReference>
<dbReference type="InterPro" id="IPR036116">
    <property type="entry name" value="FN3_sf"/>
</dbReference>
<feature type="domain" description="Fibronectin type-III" evidence="1">
    <location>
        <begin position="3"/>
        <end position="101"/>
    </location>
</feature>
<dbReference type="CDD" id="cd00063">
    <property type="entry name" value="FN3"/>
    <property type="match status" value="1"/>
</dbReference>
<proteinExistence type="predicted"/>
<feature type="non-terminal residue" evidence="2">
    <location>
        <position position="101"/>
    </location>
</feature>
<dbReference type="SUPFAM" id="SSF49265">
    <property type="entry name" value="Fibronectin type III"/>
    <property type="match status" value="1"/>
</dbReference>
<keyword evidence="3" id="KW-1185">Reference proteome</keyword>
<dbReference type="AlphaFoldDB" id="A0A850YVK2"/>